<evidence type="ECO:0000259" key="1">
    <source>
        <dbReference type="PROSITE" id="PS50943"/>
    </source>
</evidence>
<evidence type="ECO:0000313" key="3">
    <source>
        <dbReference type="Proteomes" id="UP001258945"/>
    </source>
</evidence>
<dbReference type="Pfam" id="PF13560">
    <property type="entry name" value="HTH_31"/>
    <property type="match status" value="1"/>
</dbReference>
<dbReference type="PROSITE" id="PS50943">
    <property type="entry name" value="HTH_CROC1"/>
    <property type="match status" value="1"/>
</dbReference>
<sequence length="87" mass="9917">MSIPPNHAERRARLGTFFREHREKAGLMQVELAEAVGLRWATHISAIECGRSLVAEERLPKFLEVLGISPAQYREFCQKLDAELPED</sequence>
<keyword evidence="3" id="KW-1185">Reference proteome</keyword>
<dbReference type="Proteomes" id="UP001258945">
    <property type="component" value="Unassembled WGS sequence"/>
</dbReference>
<dbReference type="SMART" id="SM00530">
    <property type="entry name" value="HTH_XRE"/>
    <property type="match status" value="1"/>
</dbReference>
<evidence type="ECO:0000313" key="2">
    <source>
        <dbReference type="EMBL" id="MDT8332521.1"/>
    </source>
</evidence>
<accession>A0ABU3MI61</accession>
<protein>
    <submittedName>
        <fullName evidence="2">Helix-turn-helix transcriptional regulator</fullName>
    </submittedName>
</protein>
<dbReference type="CDD" id="cd00093">
    <property type="entry name" value="HTH_XRE"/>
    <property type="match status" value="1"/>
</dbReference>
<feature type="domain" description="HTH cro/C1-type" evidence="1">
    <location>
        <begin position="18"/>
        <end position="73"/>
    </location>
</feature>
<comment type="caution">
    <text evidence="2">The sequence shown here is derived from an EMBL/GenBank/DDBJ whole genome shotgun (WGS) entry which is preliminary data.</text>
</comment>
<dbReference type="Gene3D" id="1.10.260.40">
    <property type="entry name" value="lambda repressor-like DNA-binding domains"/>
    <property type="match status" value="1"/>
</dbReference>
<dbReference type="InterPro" id="IPR001387">
    <property type="entry name" value="Cro/C1-type_HTH"/>
</dbReference>
<gene>
    <name evidence="2" type="ORF">RQ831_15780</name>
</gene>
<dbReference type="EMBL" id="JAVVDO010000029">
    <property type="protein sequence ID" value="MDT8332521.1"/>
    <property type="molecule type" value="Genomic_DNA"/>
</dbReference>
<name>A0ABU3MI61_9PROT</name>
<dbReference type="RefSeq" id="WP_314283185.1">
    <property type="nucleotide sequence ID" value="NZ_JAVVDO010000029.1"/>
</dbReference>
<proteinExistence type="predicted"/>
<organism evidence="2 3">
    <name type="scientific">Roseomonas gilardii</name>
    <dbReference type="NCBI Taxonomy" id="257708"/>
    <lineage>
        <taxon>Bacteria</taxon>
        <taxon>Pseudomonadati</taxon>
        <taxon>Pseudomonadota</taxon>
        <taxon>Alphaproteobacteria</taxon>
        <taxon>Acetobacterales</taxon>
        <taxon>Roseomonadaceae</taxon>
        <taxon>Roseomonas</taxon>
    </lineage>
</organism>
<dbReference type="InterPro" id="IPR010982">
    <property type="entry name" value="Lambda_DNA-bd_dom_sf"/>
</dbReference>
<dbReference type="SUPFAM" id="SSF47413">
    <property type="entry name" value="lambda repressor-like DNA-binding domains"/>
    <property type="match status" value="1"/>
</dbReference>
<reference evidence="2 3" key="1">
    <citation type="journal article" date="2019" name="Microb. Pathog.">
        <title>Comparison of VITEK 2, MALDI-TOF MS, 16S rRNA gene sequencing, and whole-genome sequencing for identification of Roseomonas mucosa.</title>
        <authorList>
            <person name="Rudolph W.W."/>
            <person name="Gunzer F."/>
            <person name="Trauth M."/>
            <person name="Bunk B."/>
            <person name="Bigge R."/>
            <person name="Schrottner P."/>
        </authorList>
    </citation>
    <scope>NUCLEOTIDE SEQUENCE [LARGE SCALE GENOMIC DNA]</scope>
    <source>
        <strain evidence="2 3">DSM 103800</strain>
    </source>
</reference>